<organism evidence="1 2">
    <name type="scientific">Coniosporium uncinatum</name>
    <dbReference type="NCBI Taxonomy" id="93489"/>
    <lineage>
        <taxon>Eukaryota</taxon>
        <taxon>Fungi</taxon>
        <taxon>Dikarya</taxon>
        <taxon>Ascomycota</taxon>
        <taxon>Pezizomycotina</taxon>
        <taxon>Dothideomycetes</taxon>
        <taxon>Dothideomycetes incertae sedis</taxon>
        <taxon>Coniosporium</taxon>
    </lineage>
</organism>
<feature type="non-terminal residue" evidence="1">
    <location>
        <position position="104"/>
    </location>
</feature>
<sequence length="104" mass="10854">AIDDALNAYHTATKAAFVLYCMGIGFALILMLFSIIALFTATRLMGIAGFVLALLAFICLGIASGIGTAIGVKGSKEINRYENDIGVSAYRGGKFLALTWAATG</sequence>
<protein>
    <submittedName>
        <fullName evidence="1">Uncharacterized protein</fullName>
    </submittedName>
</protein>
<evidence type="ECO:0000313" key="2">
    <source>
        <dbReference type="Proteomes" id="UP001186974"/>
    </source>
</evidence>
<keyword evidence="2" id="KW-1185">Reference proteome</keyword>
<dbReference type="EMBL" id="JAWDJW010005327">
    <property type="protein sequence ID" value="KAK3068293.1"/>
    <property type="molecule type" value="Genomic_DNA"/>
</dbReference>
<comment type="caution">
    <text evidence="1">The sequence shown here is derived from an EMBL/GenBank/DDBJ whole genome shotgun (WGS) entry which is preliminary data.</text>
</comment>
<dbReference type="Proteomes" id="UP001186974">
    <property type="component" value="Unassembled WGS sequence"/>
</dbReference>
<name>A0ACC3DFU5_9PEZI</name>
<reference evidence="1" key="1">
    <citation type="submission" date="2024-09" db="EMBL/GenBank/DDBJ databases">
        <title>Black Yeasts Isolated from many extreme environments.</title>
        <authorList>
            <person name="Coleine C."/>
            <person name="Stajich J.E."/>
            <person name="Selbmann L."/>
        </authorList>
    </citation>
    <scope>NUCLEOTIDE SEQUENCE</scope>
    <source>
        <strain evidence="1">CCFEE 5737</strain>
    </source>
</reference>
<feature type="non-terminal residue" evidence="1">
    <location>
        <position position="1"/>
    </location>
</feature>
<gene>
    <name evidence="1" type="ORF">LTS18_000721</name>
</gene>
<proteinExistence type="predicted"/>
<evidence type="ECO:0000313" key="1">
    <source>
        <dbReference type="EMBL" id="KAK3068293.1"/>
    </source>
</evidence>
<accession>A0ACC3DFU5</accession>